<name>A0A2P2L0X8_RHIMU</name>
<dbReference type="EMBL" id="GGEC01031130">
    <property type="protein sequence ID" value="MBX11614.1"/>
    <property type="molecule type" value="Transcribed_RNA"/>
</dbReference>
<evidence type="ECO:0000256" key="1">
    <source>
        <dbReference type="SAM" id="MobiDB-lite"/>
    </source>
</evidence>
<proteinExistence type="predicted"/>
<organism evidence="2">
    <name type="scientific">Rhizophora mucronata</name>
    <name type="common">Asiatic mangrove</name>
    <dbReference type="NCBI Taxonomy" id="61149"/>
    <lineage>
        <taxon>Eukaryota</taxon>
        <taxon>Viridiplantae</taxon>
        <taxon>Streptophyta</taxon>
        <taxon>Embryophyta</taxon>
        <taxon>Tracheophyta</taxon>
        <taxon>Spermatophyta</taxon>
        <taxon>Magnoliopsida</taxon>
        <taxon>eudicotyledons</taxon>
        <taxon>Gunneridae</taxon>
        <taxon>Pentapetalae</taxon>
        <taxon>rosids</taxon>
        <taxon>fabids</taxon>
        <taxon>Malpighiales</taxon>
        <taxon>Rhizophoraceae</taxon>
        <taxon>Rhizophora</taxon>
    </lineage>
</organism>
<feature type="compositionally biased region" description="Polar residues" evidence="1">
    <location>
        <begin position="1"/>
        <end position="14"/>
    </location>
</feature>
<protein>
    <submittedName>
        <fullName evidence="2">Uncharacterized protein</fullName>
    </submittedName>
</protein>
<reference evidence="2" key="1">
    <citation type="submission" date="2018-02" db="EMBL/GenBank/DDBJ databases">
        <title>Rhizophora mucronata_Transcriptome.</title>
        <authorList>
            <person name="Meera S.P."/>
            <person name="Sreeshan A."/>
            <person name="Augustine A."/>
        </authorList>
    </citation>
    <scope>NUCLEOTIDE SEQUENCE</scope>
    <source>
        <tissue evidence="2">Leaf</tissue>
    </source>
</reference>
<dbReference type="AlphaFoldDB" id="A0A2P2L0X8"/>
<sequence length="33" mass="4085">MHTNLKNCFQTTQEPIDRKRERQIVPLQETRSW</sequence>
<evidence type="ECO:0000313" key="2">
    <source>
        <dbReference type="EMBL" id="MBX11614.1"/>
    </source>
</evidence>
<accession>A0A2P2L0X8</accession>
<feature type="region of interest" description="Disordered" evidence="1">
    <location>
        <begin position="1"/>
        <end position="33"/>
    </location>
</feature>